<evidence type="ECO:0000259" key="3">
    <source>
        <dbReference type="PROSITE" id="PS50240"/>
    </source>
</evidence>
<dbReference type="Proteomes" id="UP000281553">
    <property type="component" value="Unassembled WGS sequence"/>
</dbReference>
<evidence type="ECO:0000256" key="2">
    <source>
        <dbReference type="ARBA" id="ARBA00024195"/>
    </source>
</evidence>
<evidence type="ECO:0000313" key="5">
    <source>
        <dbReference type="Proteomes" id="UP000281553"/>
    </source>
</evidence>
<evidence type="ECO:0000256" key="1">
    <source>
        <dbReference type="ARBA" id="ARBA00023157"/>
    </source>
</evidence>
<evidence type="ECO:0000313" key="4">
    <source>
        <dbReference type="EMBL" id="VDK77414.1"/>
    </source>
</evidence>
<dbReference type="Gene3D" id="2.40.10.10">
    <property type="entry name" value="Trypsin-like serine proteases"/>
    <property type="match status" value="2"/>
</dbReference>
<gene>
    <name evidence="4" type="ORF">DILT_LOCUS2852</name>
</gene>
<dbReference type="InterPro" id="IPR051487">
    <property type="entry name" value="Ser/Thr_Proteases_Immune/Dev"/>
</dbReference>
<feature type="domain" description="Peptidase S1" evidence="3">
    <location>
        <begin position="1"/>
        <end position="191"/>
    </location>
</feature>
<dbReference type="SUPFAM" id="SSF50494">
    <property type="entry name" value="Trypsin-like serine proteases"/>
    <property type="match status" value="1"/>
</dbReference>
<comment type="similarity">
    <text evidence="2">Belongs to the peptidase S1 family. CLIP subfamily.</text>
</comment>
<dbReference type="PANTHER" id="PTHR24256">
    <property type="entry name" value="TRYPTASE-RELATED"/>
    <property type="match status" value="1"/>
</dbReference>
<keyword evidence="1" id="KW-1015">Disulfide bond</keyword>
<reference evidence="4 5" key="1">
    <citation type="submission" date="2018-11" db="EMBL/GenBank/DDBJ databases">
        <authorList>
            <consortium name="Pathogen Informatics"/>
        </authorList>
    </citation>
    <scope>NUCLEOTIDE SEQUENCE [LARGE SCALE GENOMIC DNA]</scope>
</reference>
<dbReference type="InterPro" id="IPR001254">
    <property type="entry name" value="Trypsin_dom"/>
</dbReference>
<protein>
    <recommendedName>
        <fullName evidence="3">Peptidase S1 domain-containing protein</fullName>
    </recommendedName>
</protein>
<dbReference type="EMBL" id="UYRU01042724">
    <property type="protein sequence ID" value="VDK77414.1"/>
    <property type="molecule type" value="Genomic_DNA"/>
</dbReference>
<dbReference type="OrthoDB" id="6339452at2759"/>
<dbReference type="AlphaFoldDB" id="A0A3P6UGW6"/>
<keyword evidence="5" id="KW-1185">Reference proteome</keyword>
<dbReference type="GO" id="GO:0004252">
    <property type="term" value="F:serine-type endopeptidase activity"/>
    <property type="evidence" value="ECO:0007669"/>
    <property type="project" value="InterPro"/>
</dbReference>
<dbReference type="InterPro" id="IPR043504">
    <property type="entry name" value="Peptidase_S1_PA_chymotrypsin"/>
</dbReference>
<accession>A0A3P6UGW6</accession>
<name>A0A3P6UGW6_DIBLA</name>
<sequence length="194" mass="21736">MAVRVADHNFTARNPPAFTRLVTGVMMHPSFTYDVSSSGFDIALLQLQHPIDRSKHNSEHQLYRTKQTHALTDGAAGPPLGDELRFDEVLMTHLVEPSSSDRIFFLRNASWDSNILYYWRFLLLPIDEYELKDINAICHGDSGGGLLCLHPDGSKWVVYGVFSTGTPNCLAGFNVFALTGTKLDWIEQVIRANP</sequence>
<dbReference type="InterPro" id="IPR009003">
    <property type="entry name" value="Peptidase_S1_PA"/>
</dbReference>
<dbReference type="Pfam" id="PF00089">
    <property type="entry name" value="Trypsin"/>
    <property type="match status" value="1"/>
</dbReference>
<organism evidence="4 5">
    <name type="scientific">Dibothriocephalus latus</name>
    <name type="common">Fish tapeworm</name>
    <name type="synonym">Diphyllobothrium latum</name>
    <dbReference type="NCBI Taxonomy" id="60516"/>
    <lineage>
        <taxon>Eukaryota</taxon>
        <taxon>Metazoa</taxon>
        <taxon>Spiralia</taxon>
        <taxon>Lophotrochozoa</taxon>
        <taxon>Platyhelminthes</taxon>
        <taxon>Cestoda</taxon>
        <taxon>Eucestoda</taxon>
        <taxon>Diphyllobothriidea</taxon>
        <taxon>Diphyllobothriidae</taxon>
        <taxon>Dibothriocephalus</taxon>
    </lineage>
</organism>
<dbReference type="PROSITE" id="PS50240">
    <property type="entry name" value="TRYPSIN_DOM"/>
    <property type="match status" value="1"/>
</dbReference>
<dbReference type="GO" id="GO:0006508">
    <property type="term" value="P:proteolysis"/>
    <property type="evidence" value="ECO:0007669"/>
    <property type="project" value="InterPro"/>
</dbReference>
<proteinExistence type="inferred from homology"/>